<keyword evidence="1" id="KW-0812">Transmembrane</keyword>
<reference evidence="2" key="1">
    <citation type="submission" date="2019-08" db="EMBL/GenBank/DDBJ databases">
        <authorList>
            <person name="Kucharzyk K."/>
            <person name="Murdoch R.W."/>
            <person name="Higgins S."/>
            <person name="Loffler F."/>
        </authorList>
    </citation>
    <scope>NUCLEOTIDE SEQUENCE</scope>
</reference>
<evidence type="ECO:0000256" key="1">
    <source>
        <dbReference type="SAM" id="Phobius"/>
    </source>
</evidence>
<feature type="transmembrane region" description="Helical" evidence="1">
    <location>
        <begin position="133"/>
        <end position="153"/>
    </location>
</feature>
<dbReference type="PANTHER" id="PTHR41282:SF1">
    <property type="entry name" value="CONSERVED TRANSMEMBRANE PROTEIN-RELATED"/>
    <property type="match status" value="1"/>
</dbReference>
<protein>
    <recommendedName>
        <fullName evidence="3">Bax inhibitor-1/YccA family protein</fullName>
    </recommendedName>
</protein>
<feature type="transmembrane region" description="Helical" evidence="1">
    <location>
        <begin position="14"/>
        <end position="33"/>
    </location>
</feature>
<keyword evidence="1" id="KW-0472">Membrane</keyword>
<dbReference type="Pfam" id="PF12811">
    <property type="entry name" value="BaxI_1"/>
    <property type="match status" value="1"/>
</dbReference>
<sequence>MSLYFLFPPNVDNALLFLVVIGAYILCSMLAYWVPGSVPVLGSVAAAALGYIAAFASVSYAKEYANIVWIALAVTVLVFLVMLFLYTSGIIKVNKKFKAIVFTLFIVSILGSAGVYISSLFTSVLTDFFVGDSTLALIVAIGALIIAALNLAIDFDYIATIVTKGMKKKYEWRAAYGLHITILVIFLRVLHVLSKFMKKK</sequence>
<dbReference type="InterPro" id="IPR010539">
    <property type="entry name" value="BaxI_1-like"/>
</dbReference>
<feature type="transmembrane region" description="Helical" evidence="1">
    <location>
        <begin position="99"/>
        <end position="121"/>
    </location>
</feature>
<accession>A0A644ZNK8</accession>
<dbReference type="PANTHER" id="PTHR41282">
    <property type="entry name" value="CONSERVED TRANSMEMBRANE PROTEIN-RELATED"/>
    <property type="match status" value="1"/>
</dbReference>
<evidence type="ECO:0008006" key="3">
    <source>
        <dbReference type="Google" id="ProtNLM"/>
    </source>
</evidence>
<gene>
    <name evidence="2" type="ORF">SDC9_89196</name>
</gene>
<proteinExistence type="predicted"/>
<feature type="transmembrane region" description="Helical" evidence="1">
    <location>
        <begin position="67"/>
        <end position="87"/>
    </location>
</feature>
<keyword evidence="1" id="KW-1133">Transmembrane helix</keyword>
<evidence type="ECO:0000313" key="2">
    <source>
        <dbReference type="EMBL" id="MPM42530.1"/>
    </source>
</evidence>
<organism evidence="2">
    <name type="scientific">bioreactor metagenome</name>
    <dbReference type="NCBI Taxonomy" id="1076179"/>
    <lineage>
        <taxon>unclassified sequences</taxon>
        <taxon>metagenomes</taxon>
        <taxon>ecological metagenomes</taxon>
    </lineage>
</organism>
<dbReference type="EMBL" id="VSSQ01009764">
    <property type="protein sequence ID" value="MPM42530.1"/>
    <property type="molecule type" value="Genomic_DNA"/>
</dbReference>
<name>A0A644ZNK8_9ZZZZ</name>
<feature type="transmembrane region" description="Helical" evidence="1">
    <location>
        <begin position="174"/>
        <end position="193"/>
    </location>
</feature>
<dbReference type="AlphaFoldDB" id="A0A644ZNK8"/>
<comment type="caution">
    <text evidence="2">The sequence shown here is derived from an EMBL/GenBank/DDBJ whole genome shotgun (WGS) entry which is preliminary data.</text>
</comment>
<feature type="transmembrane region" description="Helical" evidence="1">
    <location>
        <begin position="40"/>
        <end position="61"/>
    </location>
</feature>